<dbReference type="GO" id="GO:0005525">
    <property type="term" value="F:GTP binding"/>
    <property type="evidence" value="ECO:0007669"/>
    <property type="project" value="UniProtKB-UniRule"/>
</dbReference>
<evidence type="ECO:0000256" key="1">
    <source>
        <dbReference type="ARBA" id="ARBA00008279"/>
    </source>
</evidence>
<protein>
    <recommendedName>
        <fullName evidence="2 9">GTPase Der</fullName>
    </recommendedName>
    <alternativeName>
        <fullName evidence="7 9">GTP-binding protein EngA</fullName>
    </alternativeName>
</protein>
<feature type="domain" description="EngA-type G" evidence="12">
    <location>
        <begin position="5"/>
        <end position="170"/>
    </location>
</feature>
<gene>
    <name evidence="9" type="primary">der</name>
    <name evidence="13" type="ordered locus">Tsac_1594</name>
</gene>
<name>I3VVQ6_THESW</name>
<evidence type="ECO:0000256" key="6">
    <source>
        <dbReference type="ARBA" id="ARBA00023134"/>
    </source>
</evidence>
<dbReference type="Proteomes" id="UP000006178">
    <property type="component" value="Chromosome"/>
</dbReference>
<dbReference type="FunFam" id="3.30.300.20:FF:000004">
    <property type="entry name" value="GTPase Der"/>
    <property type="match status" value="1"/>
</dbReference>
<dbReference type="PANTHER" id="PTHR43834:SF6">
    <property type="entry name" value="GTPASE DER"/>
    <property type="match status" value="1"/>
</dbReference>
<dbReference type="NCBIfam" id="TIGR00231">
    <property type="entry name" value="small_GTP"/>
    <property type="match status" value="2"/>
</dbReference>
<evidence type="ECO:0000256" key="11">
    <source>
        <dbReference type="RuleBase" id="RU004481"/>
    </source>
</evidence>
<feature type="binding site" evidence="9">
    <location>
        <begin position="58"/>
        <end position="62"/>
    </location>
    <ligand>
        <name>GTP</name>
        <dbReference type="ChEBI" id="CHEBI:37565"/>
        <label>1</label>
    </ligand>
</feature>
<dbReference type="InterPro" id="IPR006073">
    <property type="entry name" value="GTP-bd"/>
</dbReference>
<dbReference type="SUPFAM" id="SSF52540">
    <property type="entry name" value="P-loop containing nucleoside triphosphate hydrolases"/>
    <property type="match status" value="2"/>
</dbReference>
<dbReference type="InterPro" id="IPR032859">
    <property type="entry name" value="KH_dom-like"/>
</dbReference>
<dbReference type="InterPro" id="IPR003593">
    <property type="entry name" value="AAA+_ATPase"/>
</dbReference>
<sequence length="440" mass="49881">MMAYPMVGIVGRPNVGKSTLFNKITGQRISIVEDQPGVTRDRIYYETEWMDKRFILVDTGGLEPDSEDEFFSKIKMQVEAALKTVDLILFVIDGKEGVSPVDEDIANMLRKSRKKVLLVLNKVDNFKEMPISYYDSMRLGFGEPIAISASNGLGIGDLLDEVIENIPDHIDEYDEETIKICFIGKPNVGKSSLVNKILGEERAIVSDIPGTTRDALDTYFEKDDKKYVIIDTAGMRKKGRIEDKIERYSVLRALAAIDRSDICILVIDATEGPTEQDTKIAGYAFEQNKAMIIAVNKWDLIEKDNSTVNEYTKLIREKFSFMSFAPITFISAKTGQRLNKLFELINSVWEEYNKRISTGTLNNVISEALLINPPPAEKGRVLKVYYVTQFGIKPPSFAVFVNDPEIMHFSYVRFIENTIRDNFGFEGVPLKIEVRRKGEK</sequence>
<proteinExistence type="inferred from homology"/>
<evidence type="ECO:0000256" key="3">
    <source>
        <dbReference type="ARBA" id="ARBA00022517"/>
    </source>
</evidence>
<dbReference type="AlphaFoldDB" id="I3VVQ6"/>
<evidence type="ECO:0000256" key="5">
    <source>
        <dbReference type="ARBA" id="ARBA00022741"/>
    </source>
</evidence>
<comment type="function">
    <text evidence="8 9 11">GTPase that plays an essential role in the late steps of ribosome biogenesis.</text>
</comment>
<dbReference type="GO" id="GO:0043022">
    <property type="term" value="F:ribosome binding"/>
    <property type="evidence" value="ECO:0007669"/>
    <property type="project" value="TreeGrafter"/>
</dbReference>
<dbReference type="Pfam" id="PF01926">
    <property type="entry name" value="MMR_HSR1"/>
    <property type="match status" value="2"/>
</dbReference>
<reference evidence="13 14" key="1">
    <citation type="journal article" date="2014" name="Appl. Environ. Microbiol.">
        <title>Profile of Secreted Hydrolases, Associated Proteins, and SlpA in Thermoanaerobacterium saccharolyticum during the Degradation of Hemicellulose.</title>
        <authorList>
            <person name="Currie D.H."/>
            <person name="Guss A.M."/>
            <person name="Herring C.D."/>
            <person name="Giannone R.J."/>
            <person name="Johnson C.M."/>
            <person name="Lankford P.K."/>
            <person name="Brown S.D."/>
            <person name="Hettich R.L."/>
            <person name="Lynd L.R."/>
        </authorList>
    </citation>
    <scope>NUCLEOTIDE SEQUENCE [LARGE SCALE GENOMIC DNA]</scope>
    <source>
        <strain evidence="14">DSM 8691 / JW/SL-YS485</strain>
    </source>
</reference>
<dbReference type="GO" id="GO:0042254">
    <property type="term" value="P:ribosome biogenesis"/>
    <property type="evidence" value="ECO:0007669"/>
    <property type="project" value="UniProtKB-KW"/>
</dbReference>
<feature type="binding site" evidence="9">
    <location>
        <begin position="296"/>
        <end position="299"/>
    </location>
    <ligand>
        <name>GTP</name>
        <dbReference type="ChEBI" id="CHEBI:37565"/>
        <label>2</label>
    </ligand>
</feature>
<feature type="binding site" evidence="9">
    <location>
        <begin position="121"/>
        <end position="124"/>
    </location>
    <ligand>
        <name>GTP</name>
        <dbReference type="ChEBI" id="CHEBI:37565"/>
        <label>1</label>
    </ligand>
</feature>
<evidence type="ECO:0000256" key="8">
    <source>
        <dbReference type="ARBA" id="ARBA00053470"/>
    </source>
</evidence>
<dbReference type="InterPro" id="IPR031166">
    <property type="entry name" value="G_ENGA"/>
</dbReference>
<evidence type="ECO:0000259" key="12">
    <source>
        <dbReference type="PROSITE" id="PS51712"/>
    </source>
</evidence>
<accession>I3VVQ6</accession>
<dbReference type="Gene3D" id="3.30.300.20">
    <property type="match status" value="1"/>
</dbReference>
<keyword evidence="5 9" id="KW-0547">Nucleotide-binding</keyword>
<evidence type="ECO:0000256" key="9">
    <source>
        <dbReference type="HAMAP-Rule" id="MF_00195"/>
    </source>
</evidence>
<dbReference type="PIRSF" id="PIRSF006485">
    <property type="entry name" value="GTP-binding_EngA"/>
    <property type="match status" value="1"/>
</dbReference>
<dbReference type="CDD" id="cd01895">
    <property type="entry name" value="EngA2"/>
    <property type="match status" value="1"/>
</dbReference>
<dbReference type="SMART" id="SM00382">
    <property type="entry name" value="AAA"/>
    <property type="match status" value="2"/>
</dbReference>
<dbReference type="NCBIfam" id="TIGR03594">
    <property type="entry name" value="GTPase_EngA"/>
    <property type="match status" value="1"/>
</dbReference>
<organism evidence="13 14">
    <name type="scientific">Thermoanaerobacterium saccharolyticum (strain DSM 8691 / JW/SL-YS485)</name>
    <dbReference type="NCBI Taxonomy" id="1094508"/>
    <lineage>
        <taxon>Bacteria</taxon>
        <taxon>Bacillati</taxon>
        <taxon>Bacillota</taxon>
        <taxon>Clostridia</taxon>
        <taxon>Thermoanaerobacterales</taxon>
        <taxon>Thermoanaerobacteraceae</taxon>
        <taxon>Thermoanaerobacterium</taxon>
    </lineage>
</organism>
<dbReference type="eggNOG" id="COG1160">
    <property type="taxonomic scope" value="Bacteria"/>
</dbReference>
<keyword evidence="6 9" id="KW-0342">GTP-binding</keyword>
<evidence type="ECO:0000256" key="4">
    <source>
        <dbReference type="ARBA" id="ARBA00022737"/>
    </source>
</evidence>
<evidence type="ECO:0000256" key="7">
    <source>
        <dbReference type="ARBA" id="ARBA00032345"/>
    </source>
</evidence>
<dbReference type="PRINTS" id="PR00326">
    <property type="entry name" value="GTP1OBG"/>
</dbReference>
<dbReference type="STRING" id="1094508.Tsac_1594"/>
<comment type="similarity">
    <text evidence="1 9 10 11">Belongs to the TRAFAC class TrmE-Era-EngA-EngB-Septin-like GTPase superfamily. EngA (Der) GTPase family.</text>
</comment>
<dbReference type="FunFam" id="3.40.50.300:FF:000057">
    <property type="entry name" value="GTPase Der"/>
    <property type="match status" value="1"/>
</dbReference>
<dbReference type="PANTHER" id="PTHR43834">
    <property type="entry name" value="GTPASE DER"/>
    <property type="match status" value="1"/>
</dbReference>
<dbReference type="HAMAP" id="MF_00195">
    <property type="entry name" value="GTPase_Der"/>
    <property type="match status" value="1"/>
</dbReference>
<dbReference type="InterPro" id="IPR016484">
    <property type="entry name" value="GTPase_Der"/>
</dbReference>
<dbReference type="KEGG" id="tsh:Tsac_1594"/>
<evidence type="ECO:0000313" key="14">
    <source>
        <dbReference type="Proteomes" id="UP000006178"/>
    </source>
</evidence>
<keyword evidence="3 9" id="KW-0690">Ribosome biogenesis</keyword>
<keyword evidence="4 11" id="KW-0677">Repeat</keyword>
<dbReference type="InterPro" id="IPR015946">
    <property type="entry name" value="KH_dom-like_a/b"/>
</dbReference>
<dbReference type="InterPro" id="IPR005225">
    <property type="entry name" value="Small_GTP-bd"/>
</dbReference>
<feature type="domain" description="EngA-type G" evidence="12">
    <location>
        <begin position="178"/>
        <end position="353"/>
    </location>
</feature>
<dbReference type="Gene3D" id="3.40.50.300">
    <property type="entry name" value="P-loop containing nucleotide triphosphate hydrolases"/>
    <property type="match status" value="2"/>
</dbReference>
<evidence type="ECO:0000256" key="2">
    <source>
        <dbReference type="ARBA" id="ARBA00020953"/>
    </source>
</evidence>
<dbReference type="FunFam" id="3.40.50.300:FF:000040">
    <property type="entry name" value="GTPase Der"/>
    <property type="match status" value="1"/>
</dbReference>
<evidence type="ECO:0000256" key="10">
    <source>
        <dbReference type="PROSITE-ProRule" id="PRU01049"/>
    </source>
</evidence>
<feature type="binding site" evidence="9">
    <location>
        <begin position="184"/>
        <end position="191"/>
    </location>
    <ligand>
        <name>GTP</name>
        <dbReference type="ChEBI" id="CHEBI:37565"/>
        <label>2</label>
    </ligand>
</feature>
<keyword evidence="14" id="KW-1185">Reference proteome</keyword>
<dbReference type="CDD" id="cd01894">
    <property type="entry name" value="EngA1"/>
    <property type="match status" value="1"/>
</dbReference>
<feature type="binding site" evidence="9">
    <location>
        <begin position="11"/>
        <end position="18"/>
    </location>
    <ligand>
        <name>GTP</name>
        <dbReference type="ChEBI" id="CHEBI:37565"/>
        <label>1</label>
    </ligand>
</feature>
<dbReference type="Pfam" id="PF14714">
    <property type="entry name" value="KH_dom-like"/>
    <property type="match status" value="1"/>
</dbReference>
<dbReference type="EMBL" id="CP003184">
    <property type="protein sequence ID" value="AFK86601.1"/>
    <property type="molecule type" value="Genomic_DNA"/>
</dbReference>
<dbReference type="PROSITE" id="PS51712">
    <property type="entry name" value="G_ENGA"/>
    <property type="match status" value="2"/>
</dbReference>
<dbReference type="PATRIC" id="fig|1094508.3.peg.1616"/>
<feature type="binding site" evidence="9">
    <location>
        <begin position="231"/>
        <end position="235"/>
    </location>
    <ligand>
        <name>GTP</name>
        <dbReference type="ChEBI" id="CHEBI:37565"/>
        <label>2</label>
    </ligand>
</feature>
<comment type="subunit">
    <text evidence="9">Associates with the 50S ribosomal subunit.</text>
</comment>
<evidence type="ECO:0000313" key="13">
    <source>
        <dbReference type="EMBL" id="AFK86601.1"/>
    </source>
</evidence>
<dbReference type="InterPro" id="IPR027417">
    <property type="entry name" value="P-loop_NTPase"/>
</dbReference>